<evidence type="ECO:0000256" key="1">
    <source>
        <dbReference type="SAM" id="MobiDB-lite"/>
    </source>
</evidence>
<name>A0AAD5VIQ2_9APHY</name>
<sequence>MSAGAQQEAPTSKQPNALPQCGFGTEVAFANLVNGNPFLFRVHTPKSQPQDRDSTDPLFLGGKYNDDLSSSTFCSEIPFAPPSTKLSEATYADVVRHMDWTTRSTSPYVSTSFSFAWAVWEGIRRYHFNVKHDVEIAVIDARAVADRAVTAAELLMKGSPKDRHKDHWKWHRFATEAQDVLVWGHIPGSAVLASIPILKVVSRLPSYFLEPDSPDVKCTPLGRLAWDYTNKKLSYRQFCQTMSDRFLRNPIDRRLRDTTAGSVRLAICLLRPYIHKRVTEDFSMASANVCDLAYVIACWPGQWWAREHPEIRDLVKCIVHVVGEEMRETKRIRTSTDASRMQEIVGGLEQLAQAYERKARERMMAPLLTPPCQSPSSSMPGSPTVKSDDWGTASTTSTLSLSVMASKSIQTDNDLPSPPSPAKEVPPSPSTVSALPTPTPIIAKPEIPSSPISGVSPSRVTKETPVPADPNETSMFSEVLARTASCFMTGFFIGSFITLCIFSTHRRELANHLT</sequence>
<keyword evidence="2" id="KW-0472">Membrane</keyword>
<evidence type="ECO:0000259" key="3">
    <source>
        <dbReference type="Pfam" id="PF24494"/>
    </source>
</evidence>
<proteinExistence type="predicted"/>
<feature type="compositionally biased region" description="Low complexity" evidence="1">
    <location>
        <begin position="445"/>
        <end position="458"/>
    </location>
</feature>
<comment type="caution">
    <text evidence="4">The sequence shown here is derived from an EMBL/GenBank/DDBJ whole genome shotgun (WGS) entry which is preliminary data.</text>
</comment>
<dbReference type="Proteomes" id="UP001212997">
    <property type="component" value="Unassembled WGS sequence"/>
</dbReference>
<feature type="compositionally biased region" description="Pro residues" evidence="1">
    <location>
        <begin position="416"/>
        <end position="429"/>
    </location>
</feature>
<feature type="region of interest" description="Disordered" evidence="1">
    <location>
        <begin position="369"/>
        <end position="393"/>
    </location>
</feature>
<organism evidence="4 5">
    <name type="scientific">Meripilus lineatus</name>
    <dbReference type="NCBI Taxonomy" id="2056292"/>
    <lineage>
        <taxon>Eukaryota</taxon>
        <taxon>Fungi</taxon>
        <taxon>Dikarya</taxon>
        <taxon>Basidiomycota</taxon>
        <taxon>Agaricomycotina</taxon>
        <taxon>Agaricomycetes</taxon>
        <taxon>Polyporales</taxon>
        <taxon>Meripilaceae</taxon>
        <taxon>Meripilus</taxon>
    </lineage>
</organism>
<accession>A0AAD5VIQ2</accession>
<keyword evidence="5" id="KW-1185">Reference proteome</keyword>
<dbReference type="Pfam" id="PF24494">
    <property type="entry name" value="DUF7587"/>
    <property type="match status" value="1"/>
</dbReference>
<feature type="compositionally biased region" description="Polar residues" evidence="1">
    <location>
        <begin position="374"/>
        <end position="385"/>
    </location>
</feature>
<protein>
    <recommendedName>
        <fullName evidence="3">DUF7587 domain-containing protein</fullName>
    </recommendedName>
</protein>
<feature type="transmembrane region" description="Helical" evidence="2">
    <location>
        <begin position="479"/>
        <end position="502"/>
    </location>
</feature>
<evidence type="ECO:0000313" key="4">
    <source>
        <dbReference type="EMBL" id="KAJ3492259.1"/>
    </source>
</evidence>
<evidence type="ECO:0000313" key="5">
    <source>
        <dbReference type="Proteomes" id="UP001212997"/>
    </source>
</evidence>
<evidence type="ECO:0000256" key="2">
    <source>
        <dbReference type="SAM" id="Phobius"/>
    </source>
</evidence>
<dbReference type="InterPro" id="IPR056009">
    <property type="entry name" value="DUF7587"/>
</dbReference>
<reference evidence="4" key="1">
    <citation type="submission" date="2022-07" db="EMBL/GenBank/DDBJ databases">
        <title>Genome Sequence of Physisporinus lineatus.</title>
        <authorList>
            <person name="Buettner E."/>
        </authorList>
    </citation>
    <scope>NUCLEOTIDE SEQUENCE</scope>
    <source>
        <strain evidence="4">VT162</strain>
    </source>
</reference>
<keyword evidence="2" id="KW-1133">Transmembrane helix</keyword>
<feature type="domain" description="DUF7587" evidence="3">
    <location>
        <begin position="36"/>
        <end position="198"/>
    </location>
</feature>
<dbReference type="AlphaFoldDB" id="A0AAD5VIQ2"/>
<keyword evidence="2" id="KW-0812">Transmembrane</keyword>
<feature type="region of interest" description="Disordered" evidence="1">
    <location>
        <begin position="407"/>
        <end position="469"/>
    </location>
</feature>
<gene>
    <name evidence="4" type="ORF">NLI96_g152</name>
</gene>
<dbReference type="EMBL" id="JANAWD010000002">
    <property type="protein sequence ID" value="KAJ3492259.1"/>
    <property type="molecule type" value="Genomic_DNA"/>
</dbReference>